<sequence length="52" mass="6133">MFHHLTLKISPHHLLLLSGWIWIDIHEWVHLDGLLTCITTGEFVPPARRPFH</sequence>
<dbReference type="Proteomes" id="UP000198515">
    <property type="component" value="Unassembled WGS sequence"/>
</dbReference>
<organism evidence="1 2">
    <name type="scientific">Kosakonia oryziphila</name>
    <dbReference type="NCBI Taxonomy" id="1005667"/>
    <lineage>
        <taxon>Bacteria</taxon>
        <taxon>Pseudomonadati</taxon>
        <taxon>Pseudomonadota</taxon>
        <taxon>Gammaproteobacteria</taxon>
        <taxon>Enterobacterales</taxon>
        <taxon>Enterobacteriaceae</taxon>
        <taxon>Kosakonia</taxon>
    </lineage>
</organism>
<accession>A0A1C4FBX4</accession>
<evidence type="ECO:0000313" key="1">
    <source>
        <dbReference type="EMBL" id="SCC53143.1"/>
    </source>
</evidence>
<protein>
    <submittedName>
        <fullName evidence="1">Uncharacterized protein</fullName>
    </submittedName>
</protein>
<proteinExistence type="predicted"/>
<keyword evidence="2" id="KW-1185">Reference proteome</keyword>
<reference evidence="2" key="1">
    <citation type="submission" date="2016-08" db="EMBL/GenBank/DDBJ databases">
        <authorList>
            <person name="Varghese N."/>
            <person name="Submissions Spin"/>
        </authorList>
    </citation>
    <scope>NUCLEOTIDE SEQUENCE [LARGE SCALE GENOMIC DNA]</scope>
    <source>
        <strain evidence="2">REICA_142</strain>
    </source>
</reference>
<dbReference type="AlphaFoldDB" id="A0A1C4FBX4"/>
<dbReference type="EMBL" id="FMBC01000034">
    <property type="protein sequence ID" value="SCC53143.1"/>
    <property type="molecule type" value="Genomic_DNA"/>
</dbReference>
<gene>
    <name evidence="1" type="ORF">GA0061070_103413</name>
</gene>
<name>A0A1C4FBX4_9ENTR</name>
<evidence type="ECO:0000313" key="2">
    <source>
        <dbReference type="Proteomes" id="UP000198515"/>
    </source>
</evidence>